<dbReference type="HOGENOM" id="CLU_042091_0_1_1"/>
<dbReference type="InterPro" id="IPR017441">
    <property type="entry name" value="Protein_kinase_ATP_BS"/>
</dbReference>
<protein>
    <recommendedName>
        <fullName evidence="5">Protein kinase domain-containing protein</fullName>
    </recommendedName>
</protein>
<evidence type="ECO:0000256" key="1">
    <source>
        <dbReference type="PROSITE-ProRule" id="PRU10141"/>
    </source>
</evidence>
<feature type="binding site" evidence="1">
    <location>
        <position position="96"/>
    </location>
    <ligand>
        <name>ATP</name>
        <dbReference type="ChEBI" id="CHEBI:30616"/>
    </ligand>
</feature>
<sequence length="438" mass="50578">MAQVPGLLLNELNRPDATPPTTSPVLHILRHFGFAMYPDWPESDADLVPLPRCHGPKLKPFDFQGPQKIEFLDYIGEGLHAHVFKIKIMGKIYALKLFRFVYDGDWMSPDYEGLYATASLEAMSAFYEYSEPFSSECRAFGRLQEAGHEELAVRCFGYLLLDEQHERAIMDQFSHHRIRFNGNVDGPLASDELRSRFLGKSGRLPPIRGIVKEFGHLPQALRTRDARRILQHVTQLHQLGIIYVDVADRQLINHKICDFSTAITTPHYVTNPELNPLIAPEWIPAMEFETFQFSISDYWSFDDMVQLWNAEHKDQKSKLAVYAFPGSRGYPTKYNLRNTPSRERVFSFVDPRLYDWRRPAASPGNKATRASDRQRKRKMGSRRADPKTRVRLDAKPPKWYLDCNDEVTANLKLGTAGRGWTTSLSWEFRDGRIFPRKK</sequence>
<dbReference type="AlphaFoldDB" id="A0A0B4F0I4"/>
<dbReference type="PROSITE" id="PS00107">
    <property type="entry name" value="PROTEIN_KINASE_ATP"/>
    <property type="match status" value="1"/>
</dbReference>
<dbReference type="Pfam" id="PF13095">
    <property type="entry name" value="FTA2"/>
    <property type="match status" value="1"/>
</dbReference>
<proteinExistence type="predicted"/>
<feature type="region of interest" description="Disordered" evidence="2">
    <location>
        <begin position="357"/>
        <end position="389"/>
    </location>
</feature>
<dbReference type="InterPro" id="IPR025213">
    <property type="entry name" value="Sim4_Fta2"/>
</dbReference>
<keyword evidence="1" id="KW-0547">Nucleotide-binding</keyword>
<reference evidence="3 4" key="1">
    <citation type="journal article" date="2014" name="Proc. Natl. Acad. Sci. U.S.A.">
        <title>Trajectory and genomic determinants of fungal-pathogen speciation and host adaptation.</title>
        <authorList>
            <person name="Hu X."/>
            <person name="Xiao G."/>
            <person name="Zheng P."/>
            <person name="Shang Y."/>
            <person name="Su Y."/>
            <person name="Zhang X."/>
            <person name="Liu X."/>
            <person name="Zhan S."/>
            <person name="St Leger R.J."/>
            <person name="Wang C."/>
        </authorList>
    </citation>
    <scope>NUCLEOTIDE SEQUENCE [LARGE SCALE GENOMIC DNA]</scope>
    <source>
        <strain evidence="3 4">ARSEF 549</strain>
    </source>
</reference>
<comment type="caution">
    <text evidence="3">The sequence shown here is derived from an EMBL/GenBank/DDBJ whole genome shotgun (WGS) entry which is preliminary data.</text>
</comment>
<gene>
    <name evidence="3" type="ORF">MAN_09132</name>
</gene>
<evidence type="ECO:0000313" key="3">
    <source>
        <dbReference type="EMBL" id="KID61367.1"/>
    </source>
</evidence>
<keyword evidence="1" id="KW-0067">ATP-binding</keyword>
<organism evidence="3 4">
    <name type="scientific">Metarhizium anisopliae (strain ARSEF 549)</name>
    <dbReference type="NCBI Taxonomy" id="3151832"/>
    <lineage>
        <taxon>Eukaryota</taxon>
        <taxon>Fungi</taxon>
        <taxon>Dikarya</taxon>
        <taxon>Ascomycota</taxon>
        <taxon>Pezizomycotina</taxon>
        <taxon>Sordariomycetes</taxon>
        <taxon>Hypocreomycetidae</taxon>
        <taxon>Hypocreales</taxon>
        <taxon>Clavicipitaceae</taxon>
        <taxon>Metarhizium</taxon>
    </lineage>
</organism>
<evidence type="ECO:0000313" key="4">
    <source>
        <dbReference type="Proteomes" id="UP000031186"/>
    </source>
</evidence>
<dbReference type="OrthoDB" id="3432781at2759"/>
<dbReference type="GO" id="GO:0005524">
    <property type="term" value="F:ATP binding"/>
    <property type="evidence" value="ECO:0007669"/>
    <property type="project" value="UniProtKB-UniRule"/>
</dbReference>
<accession>A0A0B4F0I4</accession>
<dbReference type="EMBL" id="AZNF01000015">
    <property type="protein sequence ID" value="KID61367.1"/>
    <property type="molecule type" value="Genomic_DNA"/>
</dbReference>
<dbReference type="InterPro" id="IPR011009">
    <property type="entry name" value="Kinase-like_dom_sf"/>
</dbReference>
<evidence type="ECO:0008006" key="5">
    <source>
        <dbReference type="Google" id="ProtNLM"/>
    </source>
</evidence>
<name>A0A0B4F0I4_METAF</name>
<feature type="non-terminal residue" evidence="3">
    <location>
        <position position="1"/>
    </location>
</feature>
<dbReference type="VEuPathDB" id="FungiDB:MAN_09132"/>
<keyword evidence="4" id="KW-1185">Reference proteome</keyword>
<dbReference type="Proteomes" id="UP000031186">
    <property type="component" value="Unassembled WGS sequence"/>
</dbReference>
<evidence type="ECO:0000256" key="2">
    <source>
        <dbReference type="SAM" id="MobiDB-lite"/>
    </source>
</evidence>
<dbReference type="SUPFAM" id="SSF56112">
    <property type="entry name" value="Protein kinase-like (PK-like)"/>
    <property type="match status" value="1"/>
</dbReference>